<dbReference type="Proteomes" id="UP001151760">
    <property type="component" value="Unassembled WGS sequence"/>
</dbReference>
<reference evidence="1" key="1">
    <citation type="journal article" date="2022" name="Int. J. Mol. Sci.">
        <title>Draft Genome of Tanacetum Coccineum: Genomic Comparison of Closely Related Tanacetum-Family Plants.</title>
        <authorList>
            <person name="Yamashiro T."/>
            <person name="Shiraishi A."/>
            <person name="Nakayama K."/>
            <person name="Satake H."/>
        </authorList>
    </citation>
    <scope>NUCLEOTIDE SEQUENCE</scope>
</reference>
<proteinExistence type="predicted"/>
<organism evidence="1 2">
    <name type="scientific">Tanacetum coccineum</name>
    <dbReference type="NCBI Taxonomy" id="301880"/>
    <lineage>
        <taxon>Eukaryota</taxon>
        <taxon>Viridiplantae</taxon>
        <taxon>Streptophyta</taxon>
        <taxon>Embryophyta</taxon>
        <taxon>Tracheophyta</taxon>
        <taxon>Spermatophyta</taxon>
        <taxon>Magnoliopsida</taxon>
        <taxon>eudicotyledons</taxon>
        <taxon>Gunneridae</taxon>
        <taxon>Pentapetalae</taxon>
        <taxon>asterids</taxon>
        <taxon>campanulids</taxon>
        <taxon>Asterales</taxon>
        <taxon>Asteraceae</taxon>
        <taxon>Asteroideae</taxon>
        <taxon>Anthemideae</taxon>
        <taxon>Anthemidinae</taxon>
        <taxon>Tanacetum</taxon>
    </lineage>
</organism>
<evidence type="ECO:0008006" key="3">
    <source>
        <dbReference type="Google" id="ProtNLM"/>
    </source>
</evidence>
<reference evidence="1" key="2">
    <citation type="submission" date="2022-01" db="EMBL/GenBank/DDBJ databases">
        <authorList>
            <person name="Yamashiro T."/>
            <person name="Shiraishi A."/>
            <person name="Satake H."/>
            <person name="Nakayama K."/>
        </authorList>
    </citation>
    <scope>NUCLEOTIDE SEQUENCE</scope>
</reference>
<sequence length="108" mass="12475">MVLQTNRKEETLRWYECISAEINKVDLSEPEGLAISADRIVPSLWVESELDFDISVLVMASLNGGLEKKFYITEHDQRSVDLHTAVNIVDKKPLRDQESLWEDLQTRD</sequence>
<name>A0ABQ5J5M7_9ASTR</name>
<evidence type="ECO:0000313" key="2">
    <source>
        <dbReference type="Proteomes" id="UP001151760"/>
    </source>
</evidence>
<keyword evidence="2" id="KW-1185">Reference proteome</keyword>
<accession>A0ABQ5J5M7</accession>
<gene>
    <name evidence="1" type="ORF">Tco_1123242</name>
</gene>
<dbReference type="EMBL" id="BQNB010021477">
    <property type="protein sequence ID" value="GJU06812.1"/>
    <property type="molecule type" value="Genomic_DNA"/>
</dbReference>
<protein>
    <recommendedName>
        <fullName evidence="3">PH domain-containing protein</fullName>
    </recommendedName>
</protein>
<comment type="caution">
    <text evidence="1">The sequence shown here is derived from an EMBL/GenBank/DDBJ whole genome shotgun (WGS) entry which is preliminary data.</text>
</comment>
<evidence type="ECO:0000313" key="1">
    <source>
        <dbReference type="EMBL" id="GJU06812.1"/>
    </source>
</evidence>